<feature type="non-terminal residue" evidence="1">
    <location>
        <position position="35"/>
    </location>
</feature>
<organism evidence="1 2">
    <name type="scientific">Trifolium medium</name>
    <dbReference type="NCBI Taxonomy" id="97028"/>
    <lineage>
        <taxon>Eukaryota</taxon>
        <taxon>Viridiplantae</taxon>
        <taxon>Streptophyta</taxon>
        <taxon>Embryophyta</taxon>
        <taxon>Tracheophyta</taxon>
        <taxon>Spermatophyta</taxon>
        <taxon>Magnoliopsida</taxon>
        <taxon>eudicotyledons</taxon>
        <taxon>Gunneridae</taxon>
        <taxon>Pentapetalae</taxon>
        <taxon>rosids</taxon>
        <taxon>fabids</taxon>
        <taxon>Fabales</taxon>
        <taxon>Fabaceae</taxon>
        <taxon>Papilionoideae</taxon>
        <taxon>50 kb inversion clade</taxon>
        <taxon>NPAAA clade</taxon>
        <taxon>Hologalegina</taxon>
        <taxon>IRL clade</taxon>
        <taxon>Trifolieae</taxon>
        <taxon>Trifolium</taxon>
    </lineage>
</organism>
<name>A0A392W9G8_9FABA</name>
<protein>
    <submittedName>
        <fullName evidence="1">Uncharacterized protein</fullName>
    </submittedName>
</protein>
<dbReference type="AlphaFoldDB" id="A0A392W9G8"/>
<keyword evidence="2" id="KW-1185">Reference proteome</keyword>
<evidence type="ECO:0000313" key="2">
    <source>
        <dbReference type="Proteomes" id="UP000265520"/>
    </source>
</evidence>
<sequence>MDIDYNDFDLEVEQAVDFEALKANDFDIENFFTDQ</sequence>
<dbReference type="EMBL" id="LXQA011388489">
    <property type="protein sequence ID" value="MCI95495.1"/>
    <property type="molecule type" value="Genomic_DNA"/>
</dbReference>
<proteinExistence type="predicted"/>
<comment type="caution">
    <text evidence="1">The sequence shown here is derived from an EMBL/GenBank/DDBJ whole genome shotgun (WGS) entry which is preliminary data.</text>
</comment>
<dbReference type="Proteomes" id="UP000265520">
    <property type="component" value="Unassembled WGS sequence"/>
</dbReference>
<reference evidence="1 2" key="1">
    <citation type="journal article" date="2018" name="Front. Plant Sci.">
        <title>Red Clover (Trifolium pratense) and Zigzag Clover (T. medium) - A Picture of Genomic Similarities and Differences.</title>
        <authorList>
            <person name="Dluhosova J."/>
            <person name="Istvanek J."/>
            <person name="Nedelnik J."/>
            <person name="Repkova J."/>
        </authorList>
    </citation>
    <scope>NUCLEOTIDE SEQUENCE [LARGE SCALE GENOMIC DNA]</scope>
    <source>
        <strain evidence="2">cv. 10/8</strain>
        <tissue evidence="1">Leaf</tissue>
    </source>
</reference>
<accession>A0A392W9G8</accession>
<evidence type="ECO:0000313" key="1">
    <source>
        <dbReference type="EMBL" id="MCI95495.1"/>
    </source>
</evidence>